<proteinExistence type="predicted"/>
<dbReference type="EMBL" id="JACRSR010000001">
    <property type="protein sequence ID" value="MBC8530841.1"/>
    <property type="molecule type" value="Genomic_DNA"/>
</dbReference>
<name>A0A926HQ37_9FIRM</name>
<accession>A0A926HQ37</accession>
<evidence type="ECO:0000313" key="2">
    <source>
        <dbReference type="Proteomes" id="UP000623172"/>
    </source>
</evidence>
<dbReference type="Proteomes" id="UP000623172">
    <property type="component" value="Unassembled WGS sequence"/>
</dbReference>
<reference evidence="1" key="1">
    <citation type="submission" date="2020-08" db="EMBL/GenBank/DDBJ databases">
        <title>Genome public.</title>
        <authorList>
            <person name="Liu C."/>
            <person name="Sun Q."/>
        </authorList>
    </citation>
    <scope>NUCLEOTIDE SEQUENCE</scope>
    <source>
        <strain evidence="1">NSJ-53</strain>
    </source>
</reference>
<evidence type="ECO:0000313" key="1">
    <source>
        <dbReference type="EMBL" id="MBC8530841.1"/>
    </source>
</evidence>
<dbReference type="AlphaFoldDB" id="A0A926HQ37"/>
<organism evidence="1 2">
    <name type="scientific">Gehongia tenuis</name>
    <dbReference type="NCBI Taxonomy" id="2763655"/>
    <lineage>
        <taxon>Bacteria</taxon>
        <taxon>Bacillati</taxon>
        <taxon>Bacillota</taxon>
        <taxon>Clostridia</taxon>
        <taxon>Christensenellales</taxon>
        <taxon>Christensenellaceae</taxon>
        <taxon>Gehongia</taxon>
    </lineage>
</organism>
<dbReference type="RefSeq" id="WP_249314858.1">
    <property type="nucleotide sequence ID" value="NZ_JACRSR010000001.1"/>
</dbReference>
<comment type="caution">
    <text evidence="1">The sequence shown here is derived from an EMBL/GenBank/DDBJ whole genome shotgun (WGS) entry which is preliminary data.</text>
</comment>
<keyword evidence="2" id="KW-1185">Reference proteome</keyword>
<protein>
    <submittedName>
        <fullName evidence="1">Uncharacterized protein</fullName>
    </submittedName>
</protein>
<gene>
    <name evidence="1" type="ORF">H8696_03170</name>
</gene>
<sequence>MSFYSYKNVDADVCPGRIQGESLRGLCERVCVQVKKVYDSCMQQEQLDNVTIQLGDVMPGGCEFVRPLTFVSCRSTTTHGNIRDLTIERLCERPNFARVRANVDIPIDVVFCDAAGHQGTGRAILTVRKDVILYVPDESIIPFSVESIVGAICVSGEYCGDLRFNVTICVTVILKIVAEVELLIPSYGFCQIPPCEEFAENVCDEFFGLPIFPPQLEDCDGNEINISPDNCVSCNNNLCNSTNSCNSCNPCKPNCGTCTVR</sequence>